<organism evidence="1 2">
    <name type="scientific">Pleurotus eryngii</name>
    <name type="common">Boletus of the steppes</name>
    <dbReference type="NCBI Taxonomy" id="5323"/>
    <lineage>
        <taxon>Eukaryota</taxon>
        <taxon>Fungi</taxon>
        <taxon>Dikarya</taxon>
        <taxon>Basidiomycota</taxon>
        <taxon>Agaricomycotina</taxon>
        <taxon>Agaricomycetes</taxon>
        <taxon>Agaricomycetidae</taxon>
        <taxon>Agaricales</taxon>
        <taxon>Pleurotineae</taxon>
        <taxon>Pleurotaceae</taxon>
        <taxon>Pleurotus</taxon>
    </lineage>
</organism>
<dbReference type="SUPFAM" id="SSF46689">
    <property type="entry name" value="Homeodomain-like"/>
    <property type="match status" value="1"/>
</dbReference>
<keyword evidence="2" id="KW-1185">Reference proteome</keyword>
<gene>
    <name evidence="1" type="ORF">BDN71DRAFT_1386591</name>
</gene>
<evidence type="ECO:0000313" key="1">
    <source>
        <dbReference type="EMBL" id="KAF9497956.1"/>
    </source>
</evidence>
<dbReference type="Proteomes" id="UP000807025">
    <property type="component" value="Unassembled WGS sequence"/>
</dbReference>
<dbReference type="Pfam" id="PF13384">
    <property type="entry name" value="HTH_23"/>
    <property type="match status" value="1"/>
</dbReference>
<dbReference type="InterPro" id="IPR009057">
    <property type="entry name" value="Homeodomain-like_sf"/>
</dbReference>
<comment type="caution">
    <text evidence="1">The sequence shown here is derived from an EMBL/GenBank/DDBJ whole genome shotgun (WGS) entry which is preliminary data.</text>
</comment>
<name>A0A9P6A694_PLEER</name>
<reference evidence="1" key="1">
    <citation type="submission" date="2020-11" db="EMBL/GenBank/DDBJ databases">
        <authorList>
            <consortium name="DOE Joint Genome Institute"/>
            <person name="Ahrendt S."/>
            <person name="Riley R."/>
            <person name="Andreopoulos W."/>
            <person name="Labutti K."/>
            <person name="Pangilinan J."/>
            <person name="Ruiz-Duenas F.J."/>
            <person name="Barrasa J.M."/>
            <person name="Sanchez-Garcia M."/>
            <person name="Camarero S."/>
            <person name="Miyauchi S."/>
            <person name="Serrano A."/>
            <person name="Linde D."/>
            <person name="Babiker R."/>
            <person name="Drula E."/>
            <person name="Ayuso-Fernandez I."/>
            <person name="Pacheco R."/>
            <person name="Padilla G."/>
            <person name="Ferreira P."/>
            <person name="Barriuso J."/>
            <person name="Kellner H."/>
            <person name="Castanera R."/>
            <person name="Alfaro M."/>
            <person name="Ramirez L."/>
            <person name="Pisabarro A.G."/>
            <person name="Kuo A."/>
            <person name="Tritt A."/>
            <person name="Lipzen A."/>
            <person name="He G."/>
            <person name="Yan M."/>
            <person name="Ng V."/>
            <person name="Cullen D."/>
            <person name="Martin F."/>
            <person name="Rosso M.-N."/>
            <person name="Henrissat B."/>
            <person name="Hibbett D."/>
            <person name="Martinez A.T."/>
            <person name="Grigoriev I.V."/>
        </authorList>
    </citation>
    <scope>NUCLEOTIDE SEQUENCE</scope>
    <source>
        <strain evidence="1">ATCC 90797</strain>
    </source>
</reference>
<accession>A0A9P6A694</accession>
<dbReference type="OrthoDB" id="3255572at2759"/>
<dbReference type="AlphaFoldDB" id="A0A9P6A694"/>
<sequence>MVFRRISEDIKLRALYLLSIGYLIEDVCDILGVSNSSIQRWKANQEQHGSVIPPPDVNQGRSHMLNTNMTHILVTPLKDASDMYLDEIQDWITATCNHTDRLYCLLELVLHISSACQI</sequence>
<proteinExistence type="predicted"/>
<protein>
    <submittedName>
        <fullName evidence="1">Uncharacterized protein</fullName>
    </submittedName>
</protein>
<dbReference type="EMBL" id="MU154540">
    <property type="protein sequence ID" value="KAF9497956.1"/>
    <property type="molecule type" value="Genomic_DNA"/>
</dbReference>
<evidence type="ECO:0000313" key="2">
    <source>
        <dbReference type="Proteomes" id="UP000807025"/>
    </source>
</evidence>